<evidence type="ECO:0000313" key="13">
    <source>
        <dbReference type="EMBL" id="AXL21676.1"/>
    </source>
</evidence>
<evidence type="ECO:0000256" key="5">
    <source>
        <dbReference type="ARBA" id="ARBA00022490"/>
    </source>
</evidence>
<keyword evidence="7 10" id="KW-0479">Metal-binding</keyword>
<sequence>MDVKLQPIVEDFKRKLAAAQIRCVREKDINYGHQVVCAQGTAEGTVNFYYGKKGLSVVVQGKDGALKQTLTALATGEKAEDPAVAPLYSAEGLHPQGISCWMGCDESGKGDVFGPLVAAACLIQADEEAPLRRLGVCDSKMLTDDAIARLAAEIREMLGDRCVVSVLMPEEYNARYQAIKQRRKNLNHLLGSIHGHNIRVLLSKYECPCIIVDKFGKEEYVLAELQDEASSHQIIQVTKGERDTAVAAASILARKAFVDAMARLAQQYGMTFPKGAYMGIASAIAAFRKTYGDGELSSVGKLNFKNFDFLR</sequence>
<dbReference type="Gene3D" id="3.30.420.10">
    <property type="entry name" value="Ribonuclease H-like superfamily/Ribonuclease H"/>
    <property type="match status" value="1"/>
</dbReference>
<keyword evidence="6 10" id="KW-0540">Nuclease</keyword>
<accession>A0A346B0N3</accession>
<protein>
    <recommendedName>
        <fullName evidence="11">Ribonuclease</fullName>
        <ecNumber evidence="11">3.1.26.4</ecNumber>
    </recommendedName>
</protein>
<evidence type="ECO:0000256" key="3">
    <source>
        <dbReference type="ARBA" id="ARBA00004496"/>
    </source>
</evidence>
<dbReference type="GO" id="GO:0005737">
    <property type="term" value="C:cytoplasm"/>
    <property type="evidence" value="ECO:0007669"/>
    <property type="project" value="UniProtKB-SubCell"/>
</dbReference>
<evidence type="ECO:0000259" key="12">
    <source>
        <dbReference type="PROSITE" id="PS51975"/>
    </source>
</evidence>
<dbReference type="GO" id="GO:0006298">
    <property type="term" value="P:mismatch repair"/>
    <property type="evidence" value="ECO:0007669"/>
    <property type="project" value="TreeGrafter"/>
</dbReference>
<dbReference type="InterPro" id="IPR001352">
    <property type="entry name" value="RNase_HII/HIII"/>
</dbReference>
<comment type="subcellular location">
    <subcellularLocation>
        <location evidence="3">Cytoplasm</location>
    </subcellularLocation>
</comment>
<name>A0A346B0N3_9FIRM</name>
<comment type="cofactor">
    <cofactor evidence="10">
        <name>Mn(2+)</name>
        <dbReference type="ChEBI" id="CHEBI:29035"/>
    </cofactor>
    <cofactor evidence="10">
        <name>Mg(2+)</name>
        <dbReference type="ChEBI" id="CHEBI:18420"/>
    </cofactor>
    <text evidence="10">Manganese or magnesium. Binds 1 divalent metal ion per monomer in the absence of substrate. May bind a second metal ion after substrate binding.</text>
</comment>
<reference evidence="13 14" key="1">
    <citation type="submission" date="2018-05" db="EMBL/GenBank/DDBJ databases">
        <title>Complete genome sequence of Megasphaera sp. AJH120T, isolated from the ceca of a chicken.</title>
        <authorList>
            <person name="Maki J."/>
            <person name="Looft T."/>
        </authorList>
    </citation>
    <scope>NUCLEOTIDE SEQUENCE [LARGE SCALE GENOMIC DNA]</scope>
    <source>
        <strain evidence="13 14">AJH120</strain>
    </source>
</reference>
<dbReference type="PANTHER" id="PTHR10954:SF23">
    <property type="entry name" value="RIBONUCLEASE"/>
    <property type="match status" value="1"/>
</dbReference>
<comment type="catalytic activity">
    <reaction evidence="1 10 11">
        <text>Endonucleolytic cleavage to 5'-phosphomonoester.</text>
        <dbReference type="EC" id="3.1.26.4"/>
    </reaction>
</comment>
<keyword evidence="8 10" id="KW-0255">Endonuclease</keyword>
<feature type="binding site" evidence="10">
    <location>
        <position position="106"/>
    </location>
    <ligand>
        <name>a divalent metal cation</name>
        <dbReference type="ChEBI" id="CHEBI:60240"/>
    </ligand>
</feature>
<dbReference type="PANTHER" id="PTHR10954">
    <property type="entry name" value="RIBONUCLEASE H2 SUBUNIT A"/>
    <property type="match status" value="1"/>
</dbReference>
<keyword evidence="14" id="KW-1185">Reference proteome</keyword>
<evidence type="ECO:0000256" key="1">
    <source>
        <dbReference type="ARBA" id="ARBA00000077"/>
    </source>
</evidence>
<dbReference type="InterPro" id="IPR024567">
    <property type="entry name" value="RNase_HII/HIII_dom"/>
</dbReference>
<evidence type="ECO:0000256" key="10">
    <source>
        <dbReference type="PROSITE-ProRule" id="PRU01319"/>
    </source>
</evidence>
<dbReference type="SUPFAM" id="SSF53098">
    <property type="entry name" value="Ribonuclease H-like"/>
    <property type="match status" value="1"/>
</dbReference>
<dbReference type="Proteomes" id="UP000254337">
    <property type="component" value="Chromosome"/>
</dbReference>
<evidence type="ECO:0000256" key="6">
    <source>
        <dbReference type="ARBA" id="ARBA00022722"/>
    </source>
</evidence>
<dbReference type="InterPro" id="IPR036397">
    <property type="entry name" value="RNaseH_sf"/>
</dbReference>
<dbReference type="GO" id="GO:0043137">
    <property type="term" value="P:DNA replication, removal of RNA primer"/>
    <property type="evidence" value="ECO:0007669"/>
    <property type="project" value="TreeGrafter"/>
</dbReference>
<keyword evidence="9 10" id="KW-0378">Hydrolase</keyword>
<dbReference type="InterPro" id="IPR012337">
    <property type="entry name" value="RNaseH-like_sf"/>
</dbReference>
<feature type="domain" description="RNase H type-2" evidence="12">
    <location>
        <begin position="99"/>
        <end position="311"/>
    </location>
</feature>
<dbReference type="GO" id="GO:0032299">
    <property type="term" value="C:ribonuclease H2 complex"/>
    <property type="evidence" value="ECO:0007669"/>
    <property type="project" value="TreeGrafter"/>
</dbReference>
<evidence type="ECO:0000256" key="2">
    <source>
        <dbReference type="ARBA" id="ARBA00004065"/>
    </source>
</evidence>
<comment type="similarity">
    <text evidence="4">Belongs to the RNase HII family. RnhC subfamily.</text>
</comment>
<dbReference type="PROSITE" id="PS51975">
    <property type="entry name" value="RNASE_H_2"/>
    <property type="match status" value="1"/>
</dbReference>
<dbReference type="GO" id="GO:0004523">
    <property type="term" value="F:RNA-DNA hybrid ribonuclease activity"/>
    <property type="evidence" value="ECO:0007669"/>
    <property type="project" value="UniProtKB-UniRule"/>
</dbReference>
<dbReference type="Pfam" id="PF01351">
    <property type="entry name" value="RNase_HII"/>
    <property type="match status" value="1"/>
</dbReference>
<dbReference type="GO" id="GO:0003723">
    <property type="term" value="F:RNA binding"/>
    <property type="evidence" value="ECO:0007669"/>
    <property type="project" value="UniProtKB-UniRule"/>
</dbReference>
<dbReference type="AlphaFoldDB" id="A0A346B0N3"/>
<dbReference type="GO" id="GO:0046872">
    <property type="term" value="F:metal ion binding"/>
    <property type="evidence" value="ECO:0007669"/>
    <property type="project" value="UniProtKB-KW"/>
</dbReference>
<dbReference type="KEGG" id="meg:DKB62_08925"/>
<evidence type="ECO:0000256" key="7">
    <source>
        <dbReference type="ARBA" id="ARBA00022723"/>
    </source>
</evidence>
<feature type="binding site" evidence="10">
    <location>
        <position position="105"/>
    </location>
    <ligand>
        <name>a divalent metal cation</name>
        <dbReference type="ChEBI" id="CHEBI:60240"/>
    </ligand>
</feature>
<keyword evidence="5" id="KW-0963">Cytoplasm</keyword>
<proteinExistence type="inferred from homology"/>
<evidence type="ECO:0000256" key="9">
    <source>
        <dbReference type="ARBA" id="ARBA00022801"/>
    </source>
</evidence>
<gene>
    <name evidence="13" type="ORF">DKB62_08925</name>
</gene>
<evidence type="ECO:0000313" key="14">
    <source>
        <dbReference type="Proteomes" id="UP000254337"/>
    </source>
</evidence>
<evidence type="ECO:0000256" key="4">
    <source>
        <dbReference type="ARBA" id="ARBA00008378"/>
    </source>
</evidence>
<dbReference type="CDD" id="cd06590">
    <property type="entry name" value="RNase_HII_bacteria_HIII_like"/>
    <property type="match status" value="1"/>
</dbReference>
<dbReference type="OrthoDB" id="9777935at2"/>
<dbReference type="RefSeq" id="WP_107196404.1">
    <property type="nucleotide sequence ID" value="NZ_CP029462.1"/>
</dbReference>
<evidence type="ECO:0000256" key="11">
    <source>
        <dbReference type="RuleBase" id="RU003515"/>
    </source>
</evidence>
<organism evidence="13 14">
    <name type="scientific">Megasphaera stantonii</name>
    <dbReference type="NCBI Taxonomy" id="2144175"/>
    <lineage>
        <taxon>Bacteria</taxon>
        <taxon>Bacillati</taxon>
        <taxon>Bacillota</taxon>
        <taxon>Negativicutes</taxon>
        <taxon>Veillonellales</taxon>
        <taxon>Veillonellaceae</taxon>
        <taxon>Megasphaera</taxon>
    </lineage>
</organism>
<dbReference type="EC" id="3.1.26.4" evidence="11"/>
<comment type="function">
    <text evidence="2 11">Endonuclease that specifically degrades the RNA of RNA-DNA hybrids.</text>
</comment>
<dbReference type="EMBL" id="CP029462">
    <property type="protein sequence ID" value="AXL21676.1"/>
    <property type="molecule type" value="Genomic_DNA"/>
</dbReference>
<feature type="binding site" evidence="10">
    <location>
        <position position="213"/>
    </location>
    <ligand>
        <name>a divalent metal cation</name>
        <dbReference type="ChEBI" id="CHEBI:60240"/>
    </ligand>
</feature>
<evidence type="ECO:0000256" key="8">
    <source>
        <dbReference type="ARBA" id="ARBA00022759"/>
    </source>
</evidence>